<sequence>MAAPITPRPNLFYLSEKGFQEVLNGLSTGDLFSLGLDGIGCNATGRNLDLVFLEDARRFKKHIEDGKPKTLYPSILDFIIDSNEAIPMVKRCLEMYAEEYPEHLQYSDRSPLIERVVESENSAVLELLIAEGLAPSVADNGDVYMTKAIAQKSQKLVMWLVTHGQDLRSFRYSLDRRGMLVLGTQFYEDLRKMHPDVLDGFVPMAERQ</sequence>
<keyword evidence="2" id="KW-1185">Reference proteome</keyword>
<accession>A0ACC0DBU1</accession>
<organism evidence="1 2">
    <name type="scientific">Hypoxylon rubiginosum</name>
    <dbReference type="NCBI Taxonomy" id="110542"/>
    <lineage>
        <taxon>Eukaryota</taxon>
        <taxon>Fungi</taxon>
        <taxon>Dikarya</taxon>
        <taxon>Ascomycota</taxon>
        <taxon>Pezizomycotina</taxon>
        <taxon>Sordariomycetes</taxon>
        <taxon>Xylariomycetidae</taxon>
        <taxon>Xylariales</taxon>
        <taxon>Hypoxylaceae</taxon>
        <taxon>Hypoxylon</taxon>
    </lineage>
</organism>
<name>A0ACC0DBU1_9PEZI</name>
<gene>
    <name evidence="1" type="ORF">F4821DRAFT_256603</name>
</gene>
<reference evidence="1 2" key="1">
    <citation type="journal article" date="2022" name="New Phytol.">
        <title>Ecological generalism drives hyperdiversity of secondary metabolite gene clusters in xylarialean endophytes.</title>
        <authorList>
            <person name="Franco M.E.E."/>
            <person name="Wisecaver J.H."/>
            <person name="Arnold A.E."/>
            <person name="Ju Y.M."/>
            <person name="Slot J.C."/>
            <person name="Ahrendt S."/>
            <person name="Moore L.P."/>
            <person name="Eastman K.E."/>
            <person name="Scott K."/>
            <person name="Konkel Z."/>
            <person name="Mondo S.J."/>
            <person name="Kuo A."/>
            <person name="Hayes R.D."/>
            <person name="Haridas S."/>
            <person name="Andreopoulos B."/>
            <person name="Riley R."/>
            <person name="LaButti K."/>
            <person name="Pangilinan J."/>
            <person name="Lipzen A."/>
            <person name="Amirebrahimi M."/>
            <person name="Yan J."/>
            <person name="Adam C."/>
            <person name="Keymanesh K."/>
            <person name="Ng V."/>
            <person name="Louie K."/>
            <person name="Northen T."/>
            <person name="Drula E."/>
            <person name="Henrissat B."/>
            <person name="Hsieh H.M."/>
            <person name="Youens-Clark K."/>
            <person name="Lutzoni F."/>
            <person name="Miadlikowska J."/>
            <person name="Eastwood D.C."/>
            <person name="Hamelin R.C."/>
            <person name="Grigoriev I.V."/>
            <person name="U'Ren J.M."/>
        </authorList>
    </citation>
    <scope>NUCLEOTIDE SEQUENCE [LARGE SCALE GENOMIC DNA]</scope>
    <source>
        <strain evidence="1 2">ER1909</strain>
    </source>
</reference>
<evidence type="ECO:0000313" key="2">
    <source>
        <dbReference type="Proteomes" id="UP001497680"/>
    </source>
</evidence>
<protein>
    <submittedName>
        <fullName evidence="1">Uncharacterized protein</fullName>
    </submittedName>
</protein>
<proteinExistence type="predicted"/>
<dbReference type="Proteomes" id="UP001497680">
    <property type="component" value="Unassembled WGS sequence"/>
</dbReference>
<evidence type="ECO:0000313" key="1">
    <source>
        <dbReference type="EMBL" id="KAI6090038.1"/>
    </source>
</evidence>
<dbReference type="EMBL" id="MU394293">
    <property type="protein sequence ID" value="KAI6090038.1"/>
    <property type="molecule type" value="Genomic_DNA"/>
</dbReference>
<comment type="caution">
    <text evidence="1">The sequence shown here is derived from an EMBL/GenBank/DDBJ whole genome shotgun (WGS) entry which is preliminary data.</text>
</comment>